<evidence type="ECO:0000256" key="1">
    <source>
        <dbReference type="ARBA" id="ARBA00001971"/>
    </source>
</evidence>
<keyword evidence="8 14" id="KW-1133">Transmembrane helix</keyword>
<keyword evidence="7 13" id="KW-0479">Metal-binding</keyword>
<dbReference type="Pfam" id="PF00067">
    <property type="entry name" value="p450"/>
    <property type="match status" value="1"/>
</dbReference>
<evidence type="ECO:0000256" key="8">
    <source>
        <dbReference type="ARBA" id="ARBA00022989"/>
    </source>
</evidence>
<evidence type="ECO:0000256" key="14">
    <source>
        <dbReference type="SAM" id="Phobius"/>
    </source>
</evidence>
<keyword evidence="16" id="KW-1185">Reference proteome</keyword>
<name>A0AAD7GPW0_9AGAR</name>
<keyword evidence="12 14" id="KW-0472">Membrane</keyword>
<feature type="binding site" description="axial binding residue" evidence="13">
    <location>
        <position position="497"/>
    </location>
    <ligand>
        <name>heme</name>
        <dbReference type="ChEBI" id="CHEBI:30413"/>
    </ligand>
    <ligandPart>
        <name>Fe</name>
        <dbReference type="ChEBI" id="CHEBI:18248"/>
    </ligandPart>
</feature>
<dbReference type="InterPro" id="IPR036396">
    <property type="entry name" value="Cyt_P450_sf"/>
</dbReference>
<dbReference type="AlphaFoldDB" id="A0AAD7GPW0"/>
<organism evidence="15 16">
    <name type="scientific">Mycena metata</name>
    <dbReference type="NCBI Taxonomy" id="1033252"/>
    <lineage>
        <taxon>Eukaryota</taxon>
        <taxon>Fungi</taxon>
        <taxon>Dikarya</taxon>
        <taxon>Basidiomycota</taxon>
        <taxon>Agaricomycotina</taxon>
        <taxon>Agaricomycetes</taxon>
        <taxon>Agaricomycetidae</taxon>
        <taxon>Agaricales</taxon>
        <taxon>Marasmiineae</taxon>
        <taxon>Mycenaceae</taxon>
        <taxon>Mycena</taxon>
    </lineage>
</organism>
<keyword evidence="9" id="KW-0560">Oxidoreductase</keyword>
<reference evidence="15" key="1">
    <citation type="submission" date="2023-03" db="EMBL/GenBank/DDBJ databases">
        <title>Massive genome expansion in bonnet fungi (Mycena s.s.) driven by repeated elements and novel gene families across ecological guilds.</title>
        <authorList>
            <consortium name="Lawrence Berkeley National Laboratory"/>
            <person name="Harder C.B."/>
            <person name="Miyauchi S."/>
            <person name="Viragh M."/>
            <person name="Kuo A."/>
            <person name="Thoen E."/>
            <person name="Andreopoulos B."/>
            <person name="Lu D."/>
            <person name="Skrede I."/>
            <person name="Drula E."/>
            <person name="Henrissat B."/>
            <person name="Morin E."/>
            <person name="Kohler A."/>
            <person name="Barry K."/>
            <person name="LaButti K."/>
            <person name="Morin E."/>
            <person name="Salamov A."/>
            <person name="Lipzen A."/>
            <person name="Mereny Z."/>
            <person name="Hegedus B."/>
            <person name="Baldrian P."/>
            <person name="Stursova M."/>
            <person name="Weitz H."/>
            <person name="Taylor A."/>
            <person name="Grigoriev I.V."/>
            <person name="Nagy L.G."/>
            <person name="Martin F."/>
            <person name="Kauserud H."/>
        </authorList>
    </citation>
    <scope>NUCLEOTIDE SEQUENCE</scope>
    <source>
        <strain evidence="15">CBHHK182m</strain>
    </source>
</reference>
<evidence type="ECO:0000256" key="7">
    <source>
        <dbReference type="ARBA" id="ARBA00022723"/>
    </source>
</evidence>
<dbReference type="CDD" id="cd11061">
    <property type="entry name" value="CYP67-like"/>
    <property type="match status" value="1"/>
</dbReference>
<dbReference type="GO" id="GO:0016705">
    <property type="term" value="F:oxidoreductase activity, acting on paired donors, with incorporation or reduction of molecular oxygen"/>
    <property type="evidence" value="ECO:0007669"/>
    <property type="project" value="InterPro"/>
</dbReference>
<evidence type="ECO:0000256" key="13">
    <source>
        <dbReference type="PIRSR" id="PIRSR602401-1"/>
    </source>
</evidence>
<keyword evidence="10 13" id="KW-0408">Iron</keyword>
<sequence length="557" mass="62235">MTSPSMPSLEDPRLVAIGLGLLAHLVFKTTEPRQPRVWLLLLIGAPTALTISVNYAFSSVTTTVLSVFTIYFATLLTSLALYRLSPFHPLAQYPGPILHKLSNFQMVRVALTGKRHLYITELHKKYGSHVRIGPNVLSVVHVDAIAATLGTKPGMPKGEMYHSLQLPNTPTSLVGTLDMAEHAEKRKSWSQGFTPAALKEYDPIIQRRTNQLVRKLEQQVGTIDLGKWISYFTFDFMGDIVFGGGFEMIREGDTRNLWPVIIMAMKAGSITFAVPWVRGLASLLPMADDFKRMLSFAAERVDIRQRRGPISKDLFYHITDEDSVTGRNITPPEIPPEIMVAIIAGADTTSSVLANLFYSLLRNPDVHAKLKKEIDGAFGPDEDTLDVAKLQNMVYLNACINEALRLFPAVPTFISRSPKVGGGPVLVAGRVVPEGTNILLPFWALQRDARYFSMPDKFWPERWIERTFYNEKTDGSNTTFVHNQAAFCAFSQGSQQCSGKALAYREMRVVVTMILKKFDIAFEEGYNPQDWEAGLRDDTVIVKDKLPVTLTVRARRA</sequence>
<keyword evidence="11 15" id="KW-0503">Monooxygenase</keyword>
<evidence type="ECO:0000256" key="9">
    <source>
        <dbReference type="ARBA" id="ARBA00023002"/>
    </source>
</evidence>
<dbReference type="PANTHER" id="PTHR24305">
    <property type="entry name" value="CYTOCHROME P450"/>
    <property type="match status" value="1"/>
</dbReference>
<dbReference type="SUPFAM" id="SSF48264">
    <property type="entry name" value="Cytochrome P450"/>
    <property type="match status" value="1"/>
</dbReference>
<proteinExistence type="inferred from homology"/>
<dbReference type="GO" id="GO:0016020">
    <property type="term" value="C:membrane"/>
    <property type="evidence" value="ECO:0007669"/>
    <property type="project" value="UniProtKB-SubCell"/>
</dbReference>
<comment type="similarity">
    <text evidence="4">Belongs to the cytochrome P450 family.</text>
</comment>
<dbReference type="PANTHER" id="PTHR24305:SF166">
    <property type="entry name" value="CYTOCHROME P450 12A4, MITOCHONDRIAL-RELATED"/>
    <property type="match status" value="1"/>
</dbReference>
<dbReference type="Gene3D" id="1.10.630.10">
    <property type="entry name" value="Cytochrome P450"/>
    <property type="match status" value="1"/>
</dbReference>
<evidence type="ECO:0000256" key="4">
    <source>
        <dbReference type="ARBA" id="ARBA00010617"/>
    </source>
</evidence>
<accession>A0AAD7GPW0</accession>
<evidence type="ECO:0000256" key="12">
    <source>
        <dbReference type="ARBA" id="ARBA00023136"/>
    </source>
</evidence>
<dbReference type="PRINTS" id="PR00463">
    <property type="entry name" value="EP450I"/>
</dbReference>
<keyword evidence="5 13" id="KW-0349">Heme</keyword>
<dbReference type="EMBL" id="JARKIB010000522">
    <property type="protein sequence ID" value="KAJ7702009.1"/>
    <property type="molecule type" value="Genomic_DNA"/>
</dbReference>
<dbReference type="GO" id="GO:0005506">
    <property type="term" value="F:iron ion binding"/>
    <property type="evidence" value="ECO:0007669"/>
    <property type="project" value="InterPro"/>
</dbReference>
<evidence type="ECO:0000313" key="15">
    <source>
        <dbReference type="EMBL" id="KAJ7702009.1"/>
    </source>
</evidence>
<evidence type="ECO:0000256" key="2">
    <source>
        <dbReference type="ARBA" id="ARBA00004370"/>
    </source>
</evidence>
<dbReference type="InterPro" id="IPR002401">
    <property type="entry name" value="Cyt_P450_E_grp-I"/>
</dbReference>
<gene>
    <name evidence="15" type="ORF">B0H16DRAFT_1640244</name>
</gene>
<comment type="pathway">
    <text evidence="3">Secondary metabolite biosynthesis; terpenoid biosynthesis.</text>
</comment>
<dbReference type="Proteomes" id="UP001215598">
    <property type="component" value="Unassembled WGS sequence"/>
</dbReference>
<protein>
    <submittedName>
        <fullName evidence="15">High nitrogen upregulated cytochrome P450 monooxygenase 2</fullName>
    </submittedName>
</protein>
<feature type="transmembrane region" description="Helical" evidence="14">
    <location>
        <begin position="63"/>
        <end position="82"/>
    </location>
</feature>
<dbReference type="InterPro" id="IPR050121">
    <property type="entry name" value="Cytochrome_P450_monoxygenase"/>
</dbReference>
<comment type="subcellular location">
    <subcellularLocation>
        <location evidence="2">Membrane</location>
    </subcellularLocation>
</comment>
<evidence type="ECO:0000256" key="6">
    <source>
        <dbReference type="ARBA" id="ARBA00022692"/>
    </source>
</evidence>
<feature type="transmembrane region" description="Helical" evidence="14">
    <location>
        <begin position="37"/>
        <end position="57"/>
    </location>
</feature>
<comment type="caution">
    <text evidence="15">The sequence shown here is derived from an EMBL/GenBank/DDBJ whole genome shotgun (WGS) entry which is preliminary data.</text>
</comment>
<dbReference type="PRINTS" id="PR00385">
    <property type="entry name" value="P450"/>
</dbReference>
<evidence type="ECO:0000256" key="10">
    <source>
        <dbReference type="ARBA" id="ARBA00023004"/>
    </source>
</evidence>
<keyword evidence="6 14" id="KW-0812">Transmembrane</keyword>
<dbReference type="InterPro" id="IPR001128">
    <property type="entry name" value="Cyt_P450"/>
</dbReference>
<evidence type="ECO:0000256" key="11">
    <source>
        <dbReference type="ARBA" id="ARBA00023033"/>
    </source>
</evidence>
<comment type="cofactor">
    <cofactor evidence="1 13">
        <name>heme</name>
        <dbReference type="ChEBI" id="CHEBI:30413"/>
    </cofactor>
</comment>
<evidence type="ECO:0000256" key="5">
    <source>
        <dbReference type="ARBA" id="ARBA00022617"/>
    </source>
</evidence>
<evidence type="ECO:0000313" key="16">
    <source>
        <dbReference type="Proteomes" id="UP001215598"/>
    </source>
</evidence>
<dbReference type="GO" id="GO:0004497">
    <property type="term" value="F:monooxygenase activity"/>
    <property type="evidence" value="ECO:0007669"/>
    <property type="project" value="UniProtKB-KW"/>
</dbReference>
<dbReference type="GO" id="GO:0020037">
    <property type="term" value="F:heme binding"/>
    <property type="evidence" value="ECO:0007669"/>
    <property type="project" value="InterPro"/>
</dbReference>
<evidence type="ECO:0000256" key="3">
    <source>
        <dbReference type="ARBA" id="ARBA00004721"/>
    </source>
</evidence>